<keyword evidence="1" id="KW-0812">Transmembrane</keyword>
<dbReference type="STRING" id="1581420.AAW00_11765"/>
<proteinExistence type="predicted"/>
<evidence type="ECO:0000256" key="1">
    <source>
        <dbReference type="SAM" id="Phobius"/>
    </source>
</evidence>
<dbReference type="RefSeq" id="WP_047004648.1">
    <property type="nucleotide sequence ID" value="NZ_LBHB01000003.1"/>
</dbReference>
<keyword evidence="1" id="KW-0472">Membrane</keyword>
<organism evidence="2 3">
    <name type="scientific">Aurantiacibacter luteus</name>
    <dbReference type="NCBI Taxonomy" id="1581420"/>
    <lineage>
        <taxon>Bacteria</taxon>
        <taxon>Pseudomonadati</taxon>
        <taxon>Pseudomonadota</taxon>
        <taxon>Alphaproteobacteria</taxon>
        <taxon>Sphingomonadales</taxon>
        <taxon>Erythrobacteraceae</taxon>
        <taxon>Aurantiacibacter</taxon>
    </lineage>
</organism>
<evidence type="ECO:0000313" key="3">
    <source>
        <dbReference type="Proteomes" id="UP000053464"/>
    </source>
</evidence>
<dbReference type="EMBL" id="LBHB01000003">
    <property type="protein sequence ID" value="KLE33761.1"/>
    <property type="molecule type" value="Genomic_DNA"/>
</dbReference>
<evidence type="ECO:0000313" key="2">
    <source>
        <dbReference type="EMBL" id="KLE33761.1"/>
    </source>
</evidence>
<dbReference type="AlphaFoldDB" id="A0A0G9MSR7"/>
<keyword evidence="3" id="KW-1185">Reference proteome</keyword>
<accession>A0A0G9MSR7</accession>
<reference evidence="2 3" key="1">
    <citation type="submission" date="2015-04" db="EMBL/GenBank/DDBJ databases">
        <title>The draft genome sequence of Erythrobacter luteus KA37.</title>
        <authorList>
            <person name="Zhuang L."/>
            <person name="Liu Y."/>
            <person name="Shao Z."/>
        </authorList>
    </citation>
    <scope>NUCLEOTIDE SEQUENCE [LARGE SCALE GENOMIC DNA]</scope>
    <source>
        <strain evidence="2 3">KA37</strain>
    </source>
</reference>
<gene>
    <name evidence="2" type="ORF">AAW00_11765</name>
</gene>
<sequence length="81" mass="8865">MTEQPKDVGPKDVGPKDPAAARFWMLQLMRLGGVLLVVGAVLILSGTVPGPDLLGYGLLAFGLFEFFWLPLVLARRWKSPE</sequence>
<keyword evidence="1" id="KW-1133">Transmembrane helix</keyword>
<protein>
    <submittedName>
        <fullName evidence="2">Uncharacterized protein</fullName>
    </submittedName>
</protein>
<dbReference type="PATRIC" id="fig|1581420.6.peg.2406"/>
<feature type="transmembrane region" description="Helical" evidence="1">
    <location>
        <begin position="54"/>
        <end position="74"/>
    </location>
</feature>
<feature type="transmembrane region" description="Helical" evidence="1">
    <location>
        <begin position="28"/>
        <end position="48"/>
    </location>
</feature>
<name>A0A0G9MSR7_9SPHN</name>
<comment type="caution">
    <text evidence="2">The sequence shown here is derived from an EMBL/GenBank/DDBJ whole genome shotgun (WGS) entry which is preliminary data.</text>
</comment>
<dbReference type="Proteomes" id="UP000053464">
    <property type="component" value="Unassembled WGS sequence"/>
</dbReference>